<organism evidence="2 3">
    <name type="scientific">Tulasnella calospora MUT 4182</name>
    <dbReference type="NCBI Taxonomy" id="1051891"/>
    <lineage>
        <taxon>Eukaryota</taxon>
        <taxon>Fungi</taxon>
        <taxon>Dikarya</taxon>
        <taxon>Basidiomycota</taxon>
        <taxon>Agaricomycotina</taxon>
        <taxon>Agaricomycetes</taxon>
        <taxon>Cantharellales</taxon>
        <taxon>Tulasnellaceae</taxon>
        <taxon>Tulasnella</taxon>
    </lineage>
</organism>
<evidence type="ECO:0000313" key="2">
    <source>
        <dbReference type="EMBL" id="KIO21599.1"/>
    </source>
</evidence>
<dbReference type="Proteomes" id="UP000054248">
    <property type="component" value="Unassembled WGS sequence"/>
</dbReference>
<accession>A0A0C3QBA1</accession>
<evidence type="ECO:0000256" key="1">
    <source>
        <dbReference type="SAM" id="MobiDB-lite"/>
    </source>
</evidence>
<dbReference type="EMBL" id="KN823133">
    <property type="protein sequence ID" value="KIO21599.1"/>
    <property type="molecule type" value="Genomic_DNA"/>
</dbReference>
<reference evidence="2 3" key="1">
    <citation type="submission" date="2014-04" db="EMBL/GenBank/DDBJ databases">
        <authorList>
            <consortium name="DOE Joint Genome Institute"/>
            <person name="Kuo A."/>
            <person name="Girlanda M."/>
            <person name="Perotto S."/>
            <person name="Kohler A."/>
            <person name="Nagy L.G."/>
            <person name="Floudas D."/>
            <person name="Copeland A."/>
            <person name="Barry K.W."/>
            <person name="Cichocki N."/>
            <person name="Veneault-Fourrey C."/>
            <person name="LaButti K."/>
            <person name="Lindquist E.A."/>
            <person name="Lipzen A."/>
            <person name="Lundell T."/>
            <person name="Morin E."/>
            <person name="Murat C."/>
            <person name="Sun H."/>
            <person name="Tunlid A."/>
            <person name="Henrissat B."/>
            <person name="Grigoriev I.V."/>
            <person name="Hibbett D.S."/>
            <person name="Martin F."/>
            <person name="Nordberg H.P."/>
            <person name="Cantor M.N."/>
            <person name="Hua S.X."/>
        </authorList>
    </citation>
    <scope>NUCLEOTIDE SEQUENCE [LARGE SCALE GENOMIC DNA]</scope>
    <source>
        <strain evidence="2 3">MUT 4182</strain>
    </source>
</reference>
<keyword evidence="3" id="KW-1185">Reference proteome</keyword>
<dbReference type="AlphaFoldDB" id="A0A0C3QBA1"/>
<feature type="region of interest" description="Disordered" evidence="1">
    <location>
        <begin position="1"/>
        <end position="20"/>
    </location>
</feature>
<dbReference type="HOGENOM" id="CLU_2293765_0_0_1"/>
<evidence type="ECO:0000313" key="3">
    <source>
        <dbReference type="Proteomes" id="UP000054248"/>
    </source>
</evidence>
<name>A0A0C3QBA1_9AGAM</name>
<proteinExistence type="predicted"/>
<protein>
    <submittedName>
        <fullName evidence="2">Uncharacterized protein</fullName>
    </submittedName>
</protein>
<sequence>MSSERSNCHIHSPVPSSFKPISTSLSLVSNTKQQPGQPAPHTLLSLSHFHLRRPDRSYTSVPPSRSCTINSPASSFVVRITFPLSMVFLSFPARPISFFFL</sequence>
<gene>
    <name evidence="2" type="ORF">M407DRAFT_125179</name>
</gene>
<reference evidence="3" key="2">
    <citation type="submission" date="2015-01" db="EMBL/GenBank/DDBJ databases">
        <title>Evolutionary Origins and Diversification of the Mycorrhizal Mutualists.</title>
        <authorList>
            <consortium name="DOE Joint Genome Institute"/>
            <consortium name="Mycorrhizal Genomics Consortium"/>
            <person name="Kohler A."/>
            <person name="Kuo A."/>
            <person name="Nagy L.G."/>
            <person name="Floudas D."/>
            <person name="Copeland A."/>
            <person name="Barry K.W."/>
            <person name="Cichocki N."/>
            <person name="Veneault-Fourrey C."/>
            <person name="LaButti K."/>
            <person name="Lindquist E.A."/>
            <person name="Lipzen A."/>
            <person name="Lundell T."/>
            <person name="Morin E."/>
            <person name="Murat C."/>
            <person name="Riley R."/>
            <person name="Ohm R."/>
            <person name="Sun H."/>
            <person name="Tunlid A."/>
            <person name="Henrissat B."/>
            <person name="Grigoriev I.V."/>
            <person name="Hibbett D.S."/>
            <person name="Martin F."/>
        </authorList>
    </citation>
    <scope>NUCLEOTIDE SEQUENCE [LARGE SCALE GENOMIC DNA]</scope>
    <source>
        <strain evidence="3">MUT 4182</strain>
    </source>
</reference>